<evidence type="ECO:0000256" key="6">
    <source>
        <dbReference type="ARBA" id="ARBA00023136"/>
    </source>
</evidence>
<dbReference type="Proteomes" id="UP001629113">
    <property type="component" value="Unassembled WGS sequence"/>
</dbReference>
<comment type="subcellular location">
    <subcellularLocation>
        <location evidence="1">Membrane</location>
    </subcellularLocation>
</comment>
<evidence type="ECO:0000256" key="5">
    <source>
        <dbReference type="ARBA" id="ARBA00022989"/>
    </source>
</evidence>
<dbReference type="Pfam" id="PF16010">
    <property type="entry name" value="CDH-cyt"/>
    <property type="match status" value="1"/>
</dbReference>
<keyword evidence="8" id="KW-0732">Signal</keyword>
<evidence type="ECO:0000256" key="2">
    <source>
        <dbReference type="ARBA" id="ARBA00022448"/>
    </source>
</evidence>
<evidence type="ECO:0000259" key="9">
    <source>
        <dbReference type="PROSITE" id="PS50836"/>
    </source>
</evidence>
<dbReference type="CDD" id="cd08760">
    <property type="entry name" value="Cyt_b561_FRRS1_like"/>
    <property type="match status" value="1"/>
</dbReference>
<feature type="transmembrane region" description="Helical" evidence="7">
    <location>
        <begin position="327"/>
        <end position="348"/>
    </location>
</feature>
<feature type="transmembrane region" description="Helical" evidence="7">
    <location>
        <begin position="252"/>
        <end position="271"/>
    </location>
</feature>
<dbReference type="InterPro" id="IPR005018">
    <property type="entry name" value="DOMON_domain"/>
</dbReference>
<dbReference type="Gene3D" id="2.60.40.1210">
    <property type="entry name" value="Cellobiose dehydrogenase, cytochrome domain"/>
    <property type="match status" value="1"/>
</dbReference>
<dbReference type="PANTHER" id="PTHR47797:SF1">
    <property type="entry name" value="CYTOCHROME B561 DOMAIN-CONTAINING PROTEIN-RELATED"/>
    <property type="match status" value="1"/>
</dbReference>
<evidence type="ECO:0000256" key="4">
    <source>
        <dbReference type="ARBA" id="ARBA00022982"/>
    </source>
</evidence>
<evidence type="ECO:0000313" key="11">
    <source>
        <dbReference type="Proteomes" id="UP001629113"/>
    </source>
</evidence>
<dbReference type="PROSITE" id="PS50836">
    <property type="entry name" value="DOMON"/>
    <property type="match status" value="1"/>
</dbReference>
<dbReference type="CDD" id="cd09630">
    <property type="entry name" value="CDH_like_cytochrome"/>
    <property type="match status" value="1"/>
</dbReference>
<dbReference type="SMART" id="SM00664">
    <property type="entry name" value="DoH"/>
    <property type="match status" value="1"/>
</dbReference>
<reference evidence="10 11" key="1">
    <citation type="submission" date="2024-06" db="EMBL/GenBank/DDBJ databases">
        <title>Complete genome of Phlyctema vagabunda strain 19-DSS-EL-015.</title>
        <authorList>
            <person name="Fiorenzani C."/>
        </authorList>
    </citation>
    <scope>NUCLEOTIDE SEQUENCE [LARGE SCALE GENOMIC DNA]</scope>
    <source>
        <strain evidence="10 11">19-DSS-EL-015</strain>
    </source>
</reference>
<dbReference type="InterPro" id="IPR015920">
    <property type="entry name" value="Cellobiose_DH-like_cyt"/>
</dbReference>
<feature type="domain" description="DOMON" evidence="9">
    <location>
        <begin position="36"/>
        <end position="155"/>
    </location>
</feature>
<evidence type="ECO:0000313" key="10">
    <source>
        <dbReference type="EMBL" id="KAL3424251.1"/>
    </source>
</evidence>
<dbReference type="InterPro" id="IPR018825">
    <property type="entry name" value="DUF2427"/>
</dbReference>
<keyword evidence="2" id="KW-0813">Transport</keyword>
<name>A0ABR4PMV4_9HELO</name>
<feature type="signal peptide" evidence="8">
    <location>
        <begin position="1"/>
        <end position="21"/>
    </location>
</feature>
<feature type="chain" id="PRO_5045281080" description="DOMON domain-containing protein" evidence="8">
    <location>
        <begin position="22"/>
        <end position="425"/>
    </location>
</feature>
<gene>
    <name evidence="10" type="ORF">PVAG01_03532</name>
</gene>
<protein>
    <recommendedName>
        <fullName evidence="9">DOMON domain-containing protein</fullName>
    </recommendedName>
</protein>
<feature type="transmembrane region" description="Helical" evidence="7">
    <location>
        <begin position="221"/>
        <end position="240"/>
    </location>
</feature>
<keyword evidence="5 7" id="KW-1133">Transmembrane helix</keyword>
<proteinExistence type="predicted"/>
<comment type="caution">
    <text evidence="10">The sequence shown here is derived from an EMBL/GenBank/DDBJ whole genome shotgun (WGS) entry which is preliminary data.</text>
</comment>
<evidence type="ECO:0000256" key="1">
    <source>
        <dbReference type="ARBA" id="ARBA00004370"/>
    </source>
</evidence>
<sequence>MWFSNIALVAVLSSLCTISSAANTKSANFIADDFSVGFALNIPEQSSNDELYFTITGLSYSSWLAVGMGLPKMANSLIFMVYSSSDGSNITLSPRFSHGNTEPSYTSSITTEILAGSGVNNGTMTVNARCQMCRSWATGSLAQNSTNAPFIYAVGPDGSLRSSSKHASVKRHAIYGSFTMDLTQAVGPAGIPDRITADSKGSVEKKRKLDHELAAKAHACIMVFVFVGLLPVGVLVLRIFNRPIWHAFNQFISLGLAMVGMILGFVIGRMYNRTRKFNSAHQIFGLLIMIAMIGQFVIGVMHHRIYRRNKKVNAAKTTTVYTPYHIWLGRIVILSGIINGFLGFPLALNPRYNYVLTGLVGLVVILSLPLIWWKRERFFGSTKGPLVKKQNPDFGPEGYQERPWETGSTVRLHTYPPGGYETRYS</sequence>
<accession>A0ABR4PMV4</accession>
<dbReference type="SUPFAM" id="SSF49344">
    <property type="entry name" value="CBD9-like"/>
    <property type="match status" value="1"/>
</dbReference>
<dbReference type="Pfam" id="PF10348">
    <property type="entry name" value="DUF2427"/>
    <property type="match status" value="1"/>
</dbReference>
<feature type="transmembrane region" description="Helical" evidence="7">
    <location>
        <begin position="283"/>
        <end position="306"/>
    </location>
</feature>
<feature type="transmembrane region" description="Helical" evidence="7">
    <location>
        <begin position="354"/>
        <end position="373"/>
    </location>
</feature>
<dbReference type="PANTHER" id="PTHR47797">
    <property type="entry name" value="DEHYDROGENASE, PUTATIVE (AFU_ORTHOLOGUE AFUA_8G05805)-RELATED"/>
    <property type="match status" value="1"/>
</dbReference>
<keyword evidence="3 7" id="KW-0812">Transmembrane</keyword>
<keyword evidence="4" id="KW-0249">Electron transport</keyword>
<keyword evidence="11" id="KW-1185">Reference proteome</keyword>
<dbReference type="EMBL" id="JBFCZG010000003">
    <property type="protein sequence ID" value="KAL3424251.1"/>
    <property type="molecule type" value="Genomic_DNA"/>
</dbReference>
<dbReference type="InterPro" id="IPR006593">
    <property type="entry name" value="Cyt_b561/ferric_Rdtase_TM"/>
</dbReference>
<evidence type="ECO:0000256" key="8">
    <source>
        <dbReference type="SAM" id="SignalP"/>
    </source>
</evidence>
<dbReference type="SMART" id="SM00665">
    <property type="entry name" value="B561"/>
    <property type="match status" value="1"/>
</dbReference>
<keyword evidence="6 7" id="KW-0472">Membrane</keyword>
<evidence type="ECO:0000256" key="3">
    <source>
        <dbReference type="ARBA" id="ARBA00022692"/>
    </source>
</evidence>
<evidence type="ECO:0000256" key="7">
    <source>
        <dbReference type="SAM" id="Phobius"/>
    </source>
</evidence>
<organism evidence="10 11">
    <name type="scientific">Phlyctema vagabunda</name>
    <dbReference type="NCBI Taxonomy" id="108571"/>
    <lineage>
        <taxon>Eukaryota</taxon>
        <taxon>Fungi</taxon>
        <taxon>Dikarya</taxon>
        <taxon>Ascomycota</taxon>
        <taxon>Pezizomycotina</taxon>
        <taxon>Leotiomycetes</taxon>
        <taxon>Helotiales</taxon>
        <taxon>Dermateaceae</taxon>
        <taxon>Phlyctema</taxon>
    </lineage>
</organism>